<dbReference type="Proteomes" id="UP000078492">
    <property type="component" value="Unassembled WGS sequence"/>
</dbReference>
<accession>A0A151J728</accession>
<dbReference type="AlphaFoldDB" id="A0A151J728"/>
<organism evidence="1 2">
    <name type="scientific">Trachymyrmex cornetzi</name>
    <dbReference type="NCBI Taxonomy" id="471704"/>
    <lineage>
        <taxon>Eukaryota</taxon>
        <taxon>Metazoa</taxon>
        <taxon>Ecdysozoa</taxon>
        <taxon>Arthropoda</taxon>
        <taxon>Hexapoda</taxon>
        <taxon>Insecta</taxon>
        <taxon>Pterygota</taxon>
        <taxon>Neoptera</taxon>
        <taxon>Endopterygota</taxon>
        <taxon>Hymenoptera</taxon>
        <taxon>Apocrita</taxon>
        <taxon>Aculeata</taxon>
        <taxon>Formicoidea</taxon>
        <taxon>Formicidae</taxon>
        <taxon>Myrmicinae</taxon>
        <taxon>Trachymyrmex</taxon>
    </lineage>
</organism>
<dbReference type="EMBL" id="KQ979741">
    <property type="protein sequence ID" value="KYN19365.1"/>
    <property type="molecule type" value="Genomic_DNA"/>
</dbReference>
<evidence type="ECO:0000313" key="1">
    <source>
        <dbReference type="EMBL" id="KYN19365.1"/>
    </source>
</evidence>
<keyword evidence="2" id="KW-1185">Reference proteome</keyword>
<reference evidence="1 2" key="1">
    <citation type="submission" date="2015-09" db="EMBL/GenBank/DDBJ databases">
        <title>Trachymyrmex cornetzi WGS genome.</title>
        <authorList>
            <person name="Nygaard S."/>
            <person name="Hu H."/>
            <person name="Boomsma J."/>
            <person name="Zhang G."/>
        </authorList>
    </citation>
    <scope>NUCLEOTIDE SEQUENCE [LARGE SCALE GENOMIC DNA]</scope>
    <source>
        <strain evidence="1">Tcor2-1</strain>
        <tissue evidence="1">Whole body</tissue>
    </source>
</reference>
<dbReference type="STRING" id="471704.A0A151J728"/>
<sequence length="150" mass="17823">MSFMGCYGEEKREAVMIILGNINKSVVLTAEDQSFYKTFEGKFAQLLVKLENYGPTAKLWVQYFSMVTLVKQFIEVERSGNWQLYLQTIQKVLPFFHACGYVFTQNQYNYIFRIWHLKSASNLQREIFLQFDEWINFGTEHGQIYALNRR</sequence>
<name>A0A151J728_9HYME</name>
<evidence type="ECO:0000313" key="2">
    <source>
        <dbReference type="Proteomes" id="UP000078492"/>
    </source>
</evidence>
<proteinExistence type="predicted"/>
<gene>
    <name evidence="1" type="ORF">ALC57_08305</name>
</gene>
<protein>
    <submittedName>
        <fullName evidence="1">Uncharacterized protein</fullName>
    </submittedName>
</protein>